<evidence type="ECO:0000313" key="5">
    <source>
        <dbReference type="WBParaSite" id="Gr19_v10_g14449.t1"/>
    </source>
</evidence>
<dbReference type="InterPro" id="IPR044736">
    <property type="entry name" value="Gid1/RanBPM/SPLA_SPRY"/>
</dbReference>
<feature type="compositionally biased region" description="Basic and acidic residues" evidence="2">
    <location>
        <begin position="78"/>
        <end position="89"/>
    </location>
</feature>
<reference evidence="5" key="1">
    <citation type="submission" date="2022-11" db="UniProtKB">
        <authorList>
            <consortium name="WormBaseParasite"/>
        </authorList>
    </citation>
    <scope>IDENTIFICATION</scope>
</reference>
<dbReference type="Gene3D" id="2.60.120.920">
    <property type="match status" value="1"/>
</dbReference>
<organism evidence="4 5">
    <name type="scientific">Globodera rostochiensis</name>
    <name type="common">Golden nematode worm</name>
    <name type="synonym">Heterodera rostochiensis</name>
    <dbReference type="NCBI Taxonomy" id="31243"/>
    <lineage>
        <taxon>Eukaryota</taxon>
        <taxon>Metazoa</taxon>
        <taxon>Ecdysozoa</taxon>
        <taxon>Nematoda</taxon>
        <taxon>Chromadorea</taxon>
        <taxon>Rhabditida</taxon>
        <taxon>Tylenchina</taxon>
        <taxon>Tylenchomorpha</taxon>
        <taxon>Tylenchoidea</taxon>
        <taxon>Heteroderidae</taxon>
        <taxon>Heteroderinae</taxon>
        <taxon>Globodera</taxon>
    </lineage>
</organism>
<dbReference type="Pfam" id="PF00622">
    <property type="entry name" value="SPRY"/>
    <property type="match status" value="1"/>
</dbReference>
<keyword evidence="1" id="KW-0175">Coiled coil</keyword>
<dbReference type="InterPro" id="IPR043136">
    <property type="entry name" value="B30.2/SPRY_sf"/>
</dbReference>
<dbReference type="InterPro" id="IPR013320">
    <property type="entry name" value="ConA-like_dom_sf"/>
</dbReference>
<evidence type="ECO:0000256" key="2">
    <source>
        <dbReference type="SAM" id="MobiDB-lite"/>
    </source>
</evidence>
<feature type="region of interest" description="Disordered" evidence="2">
    <location>
        <begin position="50"/>
        <end position="89"/>
    </location>
</feature>
<evidence type="ECO:0000259" key="3">
    <source>
        <dbReference type="Pfam" id="PF00622"/>
    </source>
</evidence>
<dbReference type="WBParaSite" id="Gr19_v10_g14449.t1">
    <property type="protein sequence ID" value="Gr19_v10_g14449.t1"/>
    <property type="gene ID" value="Gr19_v10_g14449"/>
</dbReference>
<evidence type="ECO:0000313" key="4">
    <source>
        <dbReference type="Proteomes" id="UP000887572"/>
    </source>
</evidence>
<feature type="coiled-coil region" evidence="1">
    <location>
        <begin position="96"/>
        <end position="188"/>
    </location>
</feature>
<evidence type="ECO:0000256" key="1">
    <source>
        <dbReference type="SAM" id="Coils"/>
    </source>
</evidence>
<accession>A0A914H757</accession>
<dbReference type="SUPFAM" id="SSF49899">
    <property type="entry name" value="Concanavalin A-like lectins/glucanases"/>
    <property type="match status" value="1"/>
</dbReference>
<dbReference type="CDD" id="cd12885">
    <property type="entry name" value="SPRY_RanBP_like"/>
    <property type="match status" value="1"/>
</dbReference>
<dbReference type="InterPro" id="IPR003877">
    <property type="entry name" value="SPRY_dom"/>
</dbReference>
<dbReference type="AlphaFoldDB" id="A0A914H757"/>
<sequence length="388" mass="43779">MSISTESINGDITTADQEHLWPTLTHLDSSEQLRLLRARIAQLERQQTINSPSASFDLPATKRRRTKIGDADTLGDQNKTEEEKKHGEKEANIDEFARCRQKITNMELELKELRRELMNTKELVGKKTQSDQKAMLERLNSLEQKQIANAEQQKANQKALIAVIEQGMNQLKGELGAKMEQYQKQKMEEFQKQQNVDSLNERQKGNALVGTEVSGTEVSGTEVSGTEIDVYRNRTTPQNRWDPTACHGDLTHFEPDRLIVQFTGDNWETFFPLGSRPNKCQWTVGLGLMKALTHTEAGAIFGGTKSRDVSRSDFGRPYITGKPEFEEGDVAGCGVNLATRQIIYTKNGRRLETTGMFVDSAAELFPCISLYCFGKIEANFGPNFEFKF</sequence>
<proteinExistence type="predicted"/>
<keyword evidence="4" id="KW-1185">Reference proteome</keyword>
<name>A0A914H757_GLORO</name>
<protein>
    <submittedName>
        <fullName evidence="5">SPRY domain-containing protein</fullName>
    </submittedName>
</protein>
<feature type="domain" description="SPRY" evidence="3">
    <location>
        <begin position="320"/>
        <end position="381"/>
    </location>
</feature>
<dbReference type="Proteomes" id="UP000887572">
    <property type="component" value="Unplaced"/>
</dbReference>